<dbReference type="Proteomes" id="UP000823388">
    <property type="component" value="Chromosome 8N"/>
</dbReference>
<feature type="region of interest" description="Disordered" evidence="2">
    <location>
        <begin position="211"/>
        <end position="230"/>
    </location>
</feature>
<dbReference type="EMBL" id="CM029052">
    <property type="protein sequence ID" value="KAG2555856.1"/>
    <property type="molecule type" value="Genomic_DNA"/>
</dbReference>
<keyword evidence="5" id="KW-1185">Reference proteome</keyword>
<dbReference type="OrthoDB" id="676808at2759"/>
<evidence type="ECO:0000256" key="2">
    <source>
        <dbReference type="SAM" id="MobiDB-lite"/>
    </source>
</evidence>
<accession>A0A8T0P9D3</accession>
<proteinExistence type="inferred from homology"/>
<dbReference type="InterPro" id="IPR046431">
    <property type="entry name" value="FAF_dom"/>
</dbReference>
<organism evidence="4 5">
    <name type="scientific">Panicum virgatum</name>
    <name type="common">Blackwell switchgrass</name>
    <dbReference type="NCBI Taxonomy" id="38727"/>
    <lineage>
        <taxon>Eukaryota</taxon>
        <taxon>Viridiplantae</taxon>
        <taxon>Streptophyta</taxon>
        <taxon>Embryophyta</taxon>
        <taxon>Tracheophyta</taxon>
        <taxon>Spermatophyta</taxon>
        <taxon>Magnoliopsida</taxon>
        <taxon>Liliopsida</taxon>
        <taxon>Poales</taxon>
        <taxon>Poaceae</taxon>
        <taxon>PACMAD clade</taxon>
        <taxon>Panicoideae</taxon>
        <taxon>Panicodae</taxon>
        <taxon>Paniceae</taxon>
        <taxon>Panicinae</taxon>
        <taxon>Panicum</taxon>
        <taxon>Panicum sect. Hiantes</taxon>
    </lineage>
</organism>
<dbReference type="InterPro" id="IPR021410">
    <property type="entry name" value="FAF"/>
</dbReference>
<name>A0A8T0P9D3_PANVG</name>
<feature type="compositionally biased region" description="Basic and acidic residues" evidence="2">
    <location>
        <begin position="211"/>
        <end position="221"/>
    </location>
</feature>
<dbReference type="Pfam" id="PF11250">
    <property type="entry name" value="FAF"/>
    <property type="match status" value="1"/>
</dbReference>
<protein>
    <recommendedName>
        <fullName evidence="3">FAF domain-containing protein</fullName>
    </recommendedName>
</protein>
<comment type="similarity">
    <text evidence="1">Belongs to the fantastic four family.</text>
</comment>
<feature type="region of interest" description="Disordered" evidence="2">
    <location>
        <begin position="292"/>
        <end position="312"/>
    </location>
</feature>
<gene>
    <name evidence="4" type="ORF">PVAP13_8NG053600</name>
</gene>
<comment type="caution">
    <text evidence="4">The sequence shown here is derived from an EMBL/GenBank/DDBJ whole genome shotgun (WGS) entry which is preliminary data.</text>
</comment>
<evidence type="ECO:0000256" key="1">
    <source>
        <dbReference type="ARBA" id="ARBA00008690"/>
    </source>
</evidence>
<sequence>MFFLHHPYCFLFIQTEFLSTFSREKQVMAAPMASDNSGLRRLFEKPLPENPTLLEALSAWNRNTHPNKPIDPSSFTEIFGELHFQEKQPERAVLPPTLVPAPASRPASWLDIATAAEAEKSKDDSSLDALLRPMPAASTVATVKRSASFCLKKSSASLLLCTEGLGSESTVDADDMFKDGDAEAEAAALKGTETDGGDGDAAAAGDAEAIEATKGEEERQPKTFPPPIRSIGRGGKPYVCFRSFREDGRFVLLEVVIPGKELLQATREGGRLRLQFANAAAAAAGASVDEAMHGEDDHHQAAKSACIDDDES</sequence>
<feature type="domain" description="FAF" evidence="3">
    <location>
        <begin position="224"/>
        <end position="276"/>
    </location>
</feature>
<evidence type="ECO:0000259" key="3">
    <source>
        <dbReference type="Pfam" id="PF11250"/>
    </source>
</evidence>
<dbReference type="PANTHER" id="PTHR33155:SF9">
    <property type="entry name" value="FANTASTIC FOUR-LIKE PROTEIN (DUF3049)"/>
    <property type="match status" value="1"/>
</dbReference>
<dbReference type="PANTHER" id="PTHR33155">
    <property type="entry name" value="FANTASTIC FOUR-LIKE PROTEIN (DUF3049)"/>
    <property type="match status" value="1"/>
</dbReference>
<dbReference type="AlphaFoldDB" id="A0A8T0P9D3"/>
<evidence type="ECO:0000313" key="4">
    <source>
        <dbReference type="EMBL" id="KAG2555856.1"/>
    </source>
</evidence>
<reference evidence="4" key="1">
    <citation type="submission" date="2020-05" db="EMBL/GenBank/DDBJ databases">
        <title>WGS assembly of Panicum virgatum.</title>
        <authorList>
            <person name="Lovell J.T."/>
            <person name="Jenkins J."/>
            <person name="Shu S."/>
            <person name="Juenger T.E."/>
            <person name="Schmutz J."/>
        </authorList>
    </citation>
    <scope>NUCLEOTIDE SEQUENCE</scope>
    <source>
        <strain evidence="4">AP13</strain>
    </source>
</reference>
<evidence type="ECO:0000313" key="5">
    <source>
        <dbReference type="Proteomes" id="UP000823388"/>
    </source>
</evidence>